<feature type="domain" description="Fibronectin type-III" evidence="3">
    <location>
        <begin position="1755"/>
        <end position="1861"/>
    </location>
</feature>
<feature type="compositionally biased region" description="Basic residues" evidence="1">
    <location>
        <begin position="2346"/>
        <end position="2356"/>
    </location>
</feature>
<feature type="region of interest" description="Disordered" evidence="1">
    <location>
        <begin position="2232"/>
        <end position="2306"/>
    </location>
</feature>
<dbReference type="RefSeq" id="XP_058981576.1">
    <property type="nucleotide sequence ID" value="XM_059125593.1"/>
</dbReference>
<gene>
    <name evidence="5" type="primary">LOC101897758</name>
</gene>
<feature type="region of interest" description="Disordered" evidence="1">
    <location>
        <begin position="514"/>
        <end position="533"/>
    </location>
</feature>
<dbReference type="Pfam" id="PF00041">
    <property type="entry name" value="fn3"/>
    <property type="match status" value="6"/>
</dbReference>
<dbReference type="GeneID" id="101897758"/>
<feature type="compositionally biased region" description="Low complexity" evidence="1">
    <location>
        <begin position="1186"/>
        <end position="1198"/>
    </location>
</feature>
<dbReference type="InterPro" id="IPR036116">
    <property type="entry name" value="FN3_sf"/>
</dbReference>
<evidence type="ECO:0000313" key="4">
    <source>
        <dbReference type="Proteomes" id="UP001652621"/>
    </source>
</evidence>
<feature type="region of interest" description="Disordered" evidence="1">
    <location>
        <begin position="233"/>
        <end position="266"/>
    </location>
</feature>
<keyword evidence="2" id="KW-1133">Transmembrane helix</keyword>
<feature type="domain" description="Fibronectin type-III" evidence="3">
    <location>
        <begin position="1956"/>
        <end position="2048"/>
    </location>
</feature>
<evidence type="ECO:0000313" key="5">
    <source>
        <dbReference type="RefSeq" id="XP_058981576.1"/>
    </source>
</evidence>
<sequence length="2480" mass="270478">MLLTMKTLQQTTMQNDKLTITTKRSDSVKQFQSLSINAKEFKPLPKAEANTIDNTMRGGDLESPLPHTSKKSLANSLQQKPKPMRIMRRGDRLIDSMTSSKRNPVTSNSMGSKENFAQTEMELIKNLCDVSTERESRETITHDNGIIGNGIDHVTGDTEDDVNVNFVKDSLAGAACANVNIGIRNSCDTTYNVIDKSSGECNDNCLCFSNETNAAGIVVVVKENGFGLEVDNNRENDIDNGDIDNEDIDNGDIDNGDIDNDDDIDDRDLPNYSQSCIYEQRIIDFENFRIIEQVIDSNCNGNHGPDEVDKCCSSFEKFGHQRSTNGPASNDNDKWQEIFKILPDSLKVQRGGGAEEPLPTSSSKDNRTKPLKRVGSNLSDNSLKSLDKHPLYTNPSINFSCSELVAFIGDSFKVIDNAQAVYNNEPREIKEFVPRHMAKVKAKESSSVGNSPFRRGKRSTCAANSISANRQPISGNRTVDDNNNTRRFSGISAAERLMQSLNCDVSKELATKNRKAKGNRGHLAQEKPSTSTATNKTLLKALKSKLTPLAPPFQPSSQTKAQIEAAIIANTHGEGYANGAVNLASSSAATSPPNSSTYLNYEQTTTTIYYQQNPQQQQQQQPPQIMASNVLMNFPPSNLQQQQQQPAVQPAQVFIPPTHQQHCAQNLLALMGQGIPHIHLPPLGGATGATTTPATSNIGGGNATTVLNLTSNSSNANPAHLSTHLLPIQLISTMNGELAAWPLVDGSTGTANATPVYMDLNGELHSICPAHGPPPSAVALGASTASNNLPSHHPPLAAIGNQTASVVAGTSSLALATPAGIVNSYNSLPYTNITYQQPHTHHHHSHQQQQHQHQQPHSHQQLLSLHASSAPSHHYHQPTPCATAAVQPPQTLALANSPLRIKSNCNFVSAQQSSPCSAALAANSAGQSSSASSSTSAATSSSSPPRVVLQLDAGVSLPLQIAGKRKLIQGMCPDNYNDVYNGPTTVQMVSQNRPPPPMTVPVQVPQGQMVQPYVNESGTLTHVVLSPQQYQQLHAGQGHIHPSFIANGTTHYYAPMPNGFQPGSGAAAPYPVNPHGHMTAPPPPHQPATPQPPPPHQQQMTNITNNTAPQQQHSPVSHSANHSPSPPNNNNNYHKDERTQRQHSKLLKKLDKQRGEYNSAVSSPNHSPSPRRQEPQINGHNNGRSQHANNNHQQQQQPHQRKSHQQRNGNFPYNSNNNNSNQGASSSNASSEEGEDLTANGLSPDHEEEDCQASIVKQLSDIQKPEVNEITPRSAKIMWDIPQSINESASHLINLEELRYRVLLSEGTKEFKSFYEGSSFDCVIHDLKPGQEYRVQVQVHYEHLQGDPSEPLKFSTPACEPERPMAPRVVTVNKNSLHLRWNNTLCNGSPIQHYLLEYDEGRTGPLTAEKSINFVEAVKTKGRQYIVTKLQPSTLYHFRLAAVNEIGPSQYSPICSYSTQGNPPAAPKPPTLQSFSSSSLRLLWEKRQTDGATCIYILQMLDRESGHGYLNVYNGPDCSYECCKLRRATLYNFRLKAENESGASAWSPEVSYKTAPERPGRPGKPYAKGKIHGTHFRVRWEPPSDNGGAEVLRYYLEINPGGQKFERIYSGAECETNCDRLQPGTTYQLRASCEGPGGFSPYSEISHITSEAVVPAAPPAPYYDTAPGPFAAVIRLEKPDYNGGAPILEYEVQIRRPGDQEPPTLAYRGKDDYCVVNALQPGCQYEVQVRAVNRIGAGAWSPWFEFSSSAAPPNNPENLKVIIKSATQLHVTWQEPANKGGAAISEYRLESATGNASSTKEEAIPEPPPASAFHICYQGLQCSTDLRNLLPFTRYYFRVNACNVAGMSKWSPIINCQTPAAAPSPPQIKDFEFTSNEATLRWSAPESNGSPIINYTIEYNSAPSNVTTITTPDEKTEYTVSNLQPETSYKFKVQAINAIGSGPFSAYAKLTTLPSPPAPPKLECSGVGHNFIKLKWGDGKNLDFTKFYVEMYVQRAKEFQVVYTGTNCMCKVNKLQERTCYTFRICAGNDRAGVGEYSDEYVFTTTPCFPSSIKAPRIAQNLNAATLGGNTTGAVATVNTNTTSTTAATTASNANVIPSGLIPETPSYPTGLGNLMLGVPLTLEWQHSKNSFSDRVEYMLQYAIGKDGNFKMIYRGSETKFTIENLEPAGLYQFRVCPIRVTSTGEDLFGAFTSPFRYVVPLIPPLEEIDDNLLTNAAATMIASLNAAGANTEGGATCHGHSHNHHSHLHHHHAVHSHHNSRHHSDNSLATASSTGLHHRSVSANSSSSSGNKHHSSANNGSGNSATTGNNTLLINTNAMGFIPLGNVSNDLTAGNFGGCDDPNHNHHHHHHHHPHAFHDNNNGIASTHHHHNGAGASGSQASSNTATLLAASAANQLFANNPILLQAATAAISHHQHILDNQRHQQQHHGSVIRRFIHRLSSVYTNRKRFTDQEKAVIFMLSFLFFTFVFATFVKMFMR</sequence>
<name>A0ABM3V723_MUSDO</name>
<feature type="compositionally biased region" description="Low complexity" evidence="1">
    <location>
        <begin position="1113"/>
        <end position="1132"/>
    </location>
</feature>
<accession>A0ABM3V723</accession>
<feature type="transmembrane region" description="Helical" evidence="2">
    <location>
        <begin position="2457"/>
        <end position="2479"/>
    </location>
</feature>
<feature type="compositionally biased region" description="Low complexity" evidence="1">
    <location>
        <begin position="1214"/>
        <end position="1231"/>
    </location>
</feature>
<dbReference type="Proteomes" id="UP001652621">
    <property type="component" value="Unplaced"/>
</dbReference>
<organism evidence="4 5">
    <name type="scientific">Musca domestica</name>
    <name type="common">House fly</name>
    <dbReference type="NCBI Taxonomy" id="7370"/>
    <lineage>
        <taxon>Eukaryota</taxon>
        <taxon>Metazoa</taxon>
        <taxon>Ecdysozoa</taxon>
        <taxon>Arthropoda</taxon>
        <taxon>Hexapoda</taxon>
        <taxon>Insecta</taxon>
        <taxon>Pterygota</taxon>
        <taxon>Neoptera</taxon>
        <taxon>Endopterygota</taxon>
        <taxon>Diptera</taxon>
        <taxon>Brachycera</taxon>
        <taxon>Muscomorpha</taxon>
        <taxon>Muscoidea</taxon>
        <taxon>Muscidae</taxon>
        <taxon>Musca</taxon>
    </lineage>
</organism>
<keyword evidence="4" id="KW-1185">Reference proteome</keyword>
<feature type="compositionally biased region" description="Low complexity" evidence="1">
    <location>
        <begin position="2283"/>
        <end position="2306"/>
    </location>
</feature>
<feature type="region of interest" description="Disordered" evidence="1">
    <location>
        <begin position="349"/>
        <end position="381"/>
    </location>
</feature>
<feature type="compositionally biased region" description="Polar residues" evidence="1">
    <location>
        <begin position="1159"/>
        <end position="1185"/>
    </location>
</feature>
<feature type="domain" description="Fibronectin type-III" evidence="3">
    <location>
        <begin position="1261"/>
        <end position="1359"/>
    </location>
</feature>
<dbReference type="Gene3D" id="2.60.40.10">
    <property type="entry name" value="Immunoglobulins"/>
    <property type="match status" value="9"/>
</dbReference>
<feature type="domain" description="Fibronectin type-III" evidence="3">
    <location>
        <begin position="1658"/>
        <end position="1753"/>
    </location>
</feature>
<feature type="compositionally biased region" description="Acidic residues" evidence="1">
    <location>
        <begin position="238"/>
        <end position="266"/>
    </location>
</feature>
<feature type="domain" description="Fibronectin type-III" evidence="3">
    <location>
        <begin position="2105"/>
        <end position="2206"/>
    </location>
</feature>
<feature type="compositionally biased region" description="Basic residues" evidence="1">
    <location>
        <begin position="2240"/>
        <end position="2262"/>
    </location>
</feature>
<dbReference type="PRINTS" id="PR00014">
    <property type="entry name" value="FNTYPEIII"/>
</dbReference>
<protein>
    <submittedName>
        <fullName evidence="5">Uncharacterized protein LOC101897758 isoform X1</fullName>
    </submittedName>
</protein>
<reference evidence="5" key="1">
    <citation type="submission" date="2025-08" db="UniProtKB">
        <authorList>
            <consortium name="RefSeq"/>
        </authorList>
    </citation>
    <scope>IDENTIFICATION</scope>
    <source>
        <strain evidence="5">Aabys</strain>
        <tissue evidence="5">Whole body</tissue>
    </source>
</reference>
<dbReference type="InterPro" id="IPR050617">
    <property type="entry name" value="E3_ligase_FN3/SPRY"/>
</dbReference>
<dbReference type="InterPro" id="IPR003961">
    <property type="entry name" value="FN3_dom"/>
</dbReference>
<dbReference type="PANTHER" id="PTHR24099">
    <property type="entry name" value="E3 UBIQUITIN-PROTEIN LIGASE TRIM36-RELATED"/>
    <property type="match status" value="1"/>
</dbReference>
<dbReference type="SUPFAM" id="SSF49265">
    <property type="entry name" value="Fibronectin type III"/>
    <property type="match status" value="5"/>
</dbReference>
<feature type="region of interest" description="Disordered" evidence="1">
    <location>
        <begin position="1064"/>
        <end position="1251"/>
    </location>
</feature>
<dbReference type="CDD" id="cd00063">
    <property type="entry name" value="FN3"/>
    <property type="match status" value="9"/>
</dbReference>
<evidence type="ECO:0000259" key="3">
    <source>
        <dbReference type="PROSITE" id="PS50853"/>
    </source>
</evidence>
<feature type="region of interest" description="Disordered" evidence="1">
    <location>
        <begin position="2343"/>
        <end position="2382"/>
    </location>
</feature>
<feature type="domain" description="Fibronectin type-III" evidence="3">
    <location>
        <begin position="1561"/>
        <end position="1653"/>
    </location>
</feature>
<feature type="domain" description="Fibronectin type-III" evidence="3">
    <location>
        <begin position="1363"/>
        <end position="1462"/>
    </location>
</feature>
<feature type="domain" description="Fibronectin type-III" evidence="3">
    <location>
        <begin position="1466"/>
        <end position="1557"/>
    </location>
</feature>
<dbReference type="InterPro" id="IPR013783">
    <property type="entry name" value="Ig-like_fold"/>
</dbReference>
<feature type="region of interest" description="Disordered" evidence="1">
    <location>
        <begin position="837"/>
        <end position="862"/>
    </location>
</feature>
<evidence type="ECO:0000256" key="1">
    <source>
        <dbReference type="SAM" id="MobiDB-lite"/>
    </source>
</evidence>
<feature type="compositionally biased region" description="Low complexity" evidence="1">
    <location>
        <begin position="847"/>
        <end position="862"/>
    </location>
</feature>
<dbReference type="PANTHER" id="PTHR24099:SF11">
    <property type="entry name" value="FIBRONECTIN TYPE III DOMAIN-CONTAINING 3BA-RELATED"/>
    <property type="match status" value="1"/>
</dbReference>
<feature type="compositionally biased region" description="Polar residues" evidence="1">
    <location>
        <begin position="1100"/>
        <end position="1112"/>
    </location>
</feature>
<feature type="compositionally biased region" description="Pro residues" evidence="1">
    <location>
        <begin position="1080"/>
        <end position="1096"/>
    </location>
</feature>
<feature type="domain" description="Fibronectin type-III" evidence="3">
    <location>
        <begin position="1862"/>
        <end position="1955"/>
    </location>
</feature>
<feature type="region of interest" description="Disordered" evidence="1">
    <location>
        <begin position="50"/>
        <end position="81"/>
    </location>
</feature>
<evidence type="ECO:0000256" key="2">
    <source>
        <dbReference type="SAM" id="Phobius"/>
    </source>
</evidence>
<feature type="region of interest" description="Disordered" evidence="1">
    <location>
        <begin position="441"/>
        <end position="460"/>
    </location>
</feature>
<keyword evidence="2" id="KW-0812">Transmembrane</keyword>
<dbReference type="SMART" id="SM00060">
    <property type="entry name" value="FN3"/>
    <property type="match status" value="9"/>
</dbReference>
<dbReference type="PROSITE" id="PS50853">
    <property type="entry name" value="FN3"/>
    <property type="match status" value="9"/>
</dbReference>
<proteinExistence type="predicted"/>
<keyword evidence="2" id="KW-0472">Membrane</keyword>